<dbReference type="EMBL" id="LAZR01062150">
    <property type="protein sequence ID" value="KKK62116.1"/>
    <property type="molecule type" value="Genomic_DNA"/>
</dbReference>
<proteinExistence type="predicted"/>
<protein>
    <submittedName>
        <fullName evidence="1">Uncharacterized protein</fullName>
    </submittedName>
</protein>
<sequence>MVQELLRQFGGRVEGDRPLDEAMARPEPVFLTNADLVDEAFDIPDDWQLKVQQRGTGIPSTLITALFALLSSDIPIPPLSGGPPLASVDTLSSSALSLVITKSLPEPLTLEVRTNFDSVPVFIIFAVTPKLSSESLIA</sequence>
<name>A0A0F8ZQE3_9ZZZZ</name>
<gene>
    <name evidence="1" type="ORF">LCGC14_3007530</name>
</gene>
<feature type="non-terminal residue" evidence="1">
    <location>
        <position position="138"/>
    </location>
</feature>
<dbReference type="AlphaFoldDB" id="A0A0F8ZQE3"/>
<reference evidence="1" key="1">
    <citation type="journal article" date="2015" name="Nature">
        <title>Complex archaea that bridge the gap between prokaryotes and eukaryotes.</title>
        <authorList>
            <person name="Spang A."/>
            <person name="Saw J.H."/>
            <person name="Jorgensen S.L."/>
            <person name="Zaremba-Niedzwiedzka K."/>
            <person name="Martijn J."/>
            <person name="Lind A.E."/>
            <person name="van Eijk R."/>
            <person name="Schleper C."/>
            <person name="Guy L."/>
            <person name="Ettema T.J."/>
        </authorList>
    </citation>
    <scope>NUCLEOTIDE SEQUENCE</scope>
</reference>
<organism evidence="1">
    <name type="scientific">marine sediment metagenome</name>
    <dbReference type="NCBI Taxonomy" id="412755"/>
    <lineage>
        <taxon>unclassified sequences</taxon>
        <taxon>metagenomes</taxon>
        <taxon>ecological metagenomes</taxon>
    </lineage>
</organism>
<comment type="caution">
    <text evidence="1">The sequence shown here is derived from an EMBL/GenBank/DDBJ whole genome shotgun (WGS) entry which is preliminary data.</text>
</comment>
<accession>A0A0F8ZQE3</accession>
<evidence type="ECO:0000313" key="1">
    <source>
        <dbReference type="EMBL" id="KKK62116.1"/>
    </source>
</evidence>